<feature type="compositionally biased region" description="Acidic residues" evidence="1">
    <location>
        <begin position="38"/>
        <end position="80"/>
    </location>
</feature>
<dbReference type="EMBL" id="JAPEVA010000102">
    <property type="protein sequence ID" value="KAJ4399715.1"/>
    <property type="molecule type" value="Genomic_DNA"/>
</dbReference>
<dbReference type="Proteomes" id="UP001140510">
    <property type="component" value="Unassembled WGS sequence"/>
</dbReference>
<keyword evidence="3" id="KW-1185">Reference proteome</keyword>
<sequence length="135" mass="15046">MPPSKRQRSGVNTSVARGLPAEDSASEDASSKKRGGLEDESGTSDADGEGSADDFDDCSGDEDEDEDKEEEYSSNSEEEEPAIRRLMSRVPHPECSRGFHDKSWVKLFRYDDEWLDAKERKGFVPIQEITQTIIG</sequence>
<dbReference type="AlphaFoldDB" id="A0A9W8Z7L2"/>
<evidence type="ECO:0000256" key="1">
    <source>
        <dbReference type="SAM" id="MobiDB-lite"/>
    </source>
</evidence>
<gene>
    <name evidence="2" type="ORF">N0V91_009259</name>
</gene>
<evidence type="ECO:0000313" key="2">
    <source>
        <dbReference type="EMBL" id="KAJ4399715.1"/>
    </source>
</evidence>
<name>A0A9W8Z7L2_9PLEO</name>
<evidence type="ECO:0000313" key="3">
    <source>
        <dbReference type="Proteomes" id="UP001140510"/>
    </source>
</evidence>
<comment type="caution">
    <text evidence="2">The sequence shown here is derived from an EMBL/GenBank/DDBJ whole genome shotgun (WGS) entry which is preliminary data.</text>
</comment>
<protein>
    <submittedName>
        <fullName evidence="2">Uncharacterized protein</fullName>
    </submittedName>
</protein>
<feature type="region of interest" description="Disordered" evidence="1">
    <location>
        <begin position="1"/>
        <end position="95"/>
    </location>
</feature>
<accession>A0A9W8Z7L2</accession>
<organism evidence="2 3">
    <name type="scientific">Didymella pomorum</name>
    <dbReference type="NCBI Taxonomy" id="749634"/>
    <lineage>
        <taxon>Eukaryota</taxon>
        <taxon>Fungi</taxon>
        <taxon>Dikarya</taxon>
        <taxon>Ascomycota</taxon>
        <taxon>Pezizomycotina</taxon>
        <taxon>Dothideomycetes</taxon>
        <taxon>Pleosporomycetidae</taxon>
        <taxon>Pleosporales</taxon>
        <taxon>Pleosporineae</taxon>
        <taxon>Didymellaceae</taxon>
        <taxon>Didymella</taxon>
    </lineage>
</organism>
<proteinExistence type="predicted"/>
<reference evidence="2" key="1">
    <citation type="submission" date="2022-10" db="EMBL/GenBank/DDBJ databases">
        <title>Tapping the CABI collections for fungal endophytes: first genome assemblies for Collariella, Neodidymelliopsis, Ascochyta clinopodiicola, Didymella pomorum, Didymosphaeria variabile, Neocosmospora piperis and Neocucurbitaria cava.</title>
        <authorList>
            <person name="Hill R."/>
        </authorList>
    </citation>
    <scope>NUCLEOTIDE SEQUENCE</scope>
    <source>
        <strain evidence="2">IMI 355091</strain>
    </source>
</reference>